<proteinExistence type="predicted"/>
<dbReference type="GO" id="GO:0008270">
    <property type="term" value="F:zinc ion binding"/>
    <property type="evidence" value="ECO:0007669"/>
    <property type="project" value="UniProtKB-KW"/>
</dbReference>
<dbReference type="EMBL" id="JASPKZ010007811">
    <property type="protein sequence ID" value="KAJ9582330.1"/>
    <property type="molecule type" value="Genomic_DNA"/>
</dbReference>
<dbReference type="Proteomes" id="UP001233999">
    <property type="component" value="Unassembled WGS sequence"/>
</dbReference>
<sequence>CYEWLKFCRLEDKYRDTTRISHWVKICIDHFADDMFKVLPNYKVRLEHHAVPTIHADGTVVPYTPRPPSPVSRLGISLSPERRYNFKEFIASTLRVSPERTGVSFHRDKVVRTYSKKKRSSPYSTRDSCGVKDSQPACSPEIAVCPRLTTFPKEPEDTTLQDSCGAKDHQLVSSAEILACPRLTTFPKEPEHSTLQESCRVKKHQPMSSPEIVVCPGVASVVKESVDTTSQDTLLTITTHCMDEEDPLALPEIKSEPSEMKSEIKVELEEWNEIQPDLERYFHTV</sequence>
<evidence type="ECO:0000256" key="3">
    <source>
        <dbReference type="ARBA" id="ARBA00022833"/>
    </source>
</evidence>
<dbReference type="GO" id="GO:0003677">
    <property type="term" value="F:DNA binding"/>
    <property type="evidence" value="ECO:0007669"/>
    <property type="project" value="UniProtKB-UniRule"/>
</dbReference>
<evidence type="ECO:0000256" key="2">
    <source>
        <dbReference type="ARBA" id="ARBA00022771"/>
    </source>
</evidence>
<feature type="non-terminal residue" evidence="7">
    <location>
        <position position="1"/>
    </location>
</feature>
<evidence type="ECO:0000256" key="4">
    <source>
        <dbReference type="ARBA" id="ARBA00023125"/>
    </source>
</evidence>
<reference evidence="7" key="1">
    <citation type="journal article" date="2023" name="IScience">
        <title>Live-bearing cockroach genome reveals convergent evolutionary mechanisms linked to viviparity in insects and beyond.</title>
        <authorList>
            <person name="Fouks B."/>
            <person name="Harrison M.C."/>
            <person name="Mikhailova A.A."/>
            <person name="Marchal E."/>
            <person name="English S."/>
            <person name="Carruthers M."/>
            <person name="Jennings E.C."/>
            <person name="Chiamaka E.L."/>
            <person name="Frigard R.A."/>
            <person name="Pippel M."/>
            <person name="Attardo G.M."/>
            <person name="Benoit J.B."/>
            <person name="Bornberg-Bauer E."/>
            <person name="Tobe S.S."/>
        </authorList>
    </citation>
    <scope>NUCLEOTIDE SEQUENCE</scope>
    <source>
        <strain evidence="7">Stay&amp;Tobe</strain>
    </source>
</reference>
<keyword evidence="2 5" id="KW-0863">Zinc-finger</keyword>
<reference evidence="7" key="2">
    <citation type="submission" date="2023-05" db="EMBL/GenBank/DDBJ databases">
        <authorList>
            <person name="Fouks B."/>
        </authorList>
    </citation>
    <scope>NUCLEOTIDE SEQUENCE</scope>
    <source>
        <strain evidence="7">Stay&amp;Tobe</strain>
        <tissue evidence="7">Testes</tissue>
    </source>
</reference>
<protein>
    <recommendedName>
        <fullName evidence="6">THAP-type domain-containing protein</fullName>
    </recommendedName>
</protein>
<evidence type="ECO:0000259" key="6">
    <source>
        <dbReference type="PROSITE" id="PS50950"/>
    </source>
</evidence>
<accession>A0AAD7ZL08</accession>
<dbReference type="PROSITE" id="PS50950">
    <property type="entry name" value="ZF_THAP"/>
    <property type="match status" value="1"/>
</dbReference>
<dbReference type="InterPro" id="IPR006612">
    <property type="entry name" value="THAP_Znf"/>
</dbReference>
<name>A0AAD7ZL08_DIPPU</name>
<feature type="domain" description="THAP-type" evidence="6">
    <location>
        <begin position="1"/>
        <end position="55"/>
    </location>
</feature>
<evidence type="ECO:0000313" key="8">
    <source>
        <dbReference type="Proteomes" id="UP001233999"/>
    </source>
</evidence>
<comment type="caution">
    <text evidence="7">The sequence shown here is derived from an EMBL/GenBank/DDBJ whole genome shotgun (WGS) entry which is preliminary data.</text>
</comment>
<dbReference type="Pfam" id="PF05485">
    <property type="entry name" value="THAP"/>
    <property type="match status" value="1"/>
</dbReference>
<keyword evidence="4 5" id="KW-0238">DNA-binding</keyword>
<keyword evidence="1" id="KW-0479">Metal-binding</keyword>
<evidence type="ECO:0000256" key="5">
    <source>
        <dbReference type="PROSITE-ProRule" id="PRU00309"/>
    </source>
</evidence>
<keyword evidence="8" id="KW-1185">Reference proteome</keyword>
<evidence type="ECO:0000313" key="7">
    <source>
        <dbReference type="EMBL" id="KAJ9582330.1"/>
    </source>
</evidence>
<gene>
    <name evidence="7" type="ORF">L9F63_003335</name>
</gene>
<dbReference type="SUPFAM" id="SSF57716">
    <property type="entry name" value="Glucocorticoid receptor-like (DNA-binding domain)"/>
    <property type="match status" value="1"/>
</dbReference>
<dbReference type="AlphaFoldDB" id="A0AAD7ZL08"/>
<evidence type="ECO:0000256" key="1">
    <source>
        <dbReference type="ARBA" id="ARBA00022723"/>
    </source>
</evidence>
<organism evidence="7 8">
    <name type="scientific">Diploptera punctata</name>
    <name type="common">Pacific beetle cockroach</name>
    <dbReference type="NCBI Taxonomy" id="6984"/>
    <lineage>
        <taxon>Eukaryota</taxon>
        <taxon>Metazoa</taxon>
        <taxon>Ecdysozoa</taxon>
        <taxon>Arthropoda</taxon>
        <taxon>Hexapoda</taxon>
        <taxon>Insecta</taxon>
        <taxon>Pterygota</taxon>
        <taxon>Neoptera</taxon>
        <taxon>Polyneoptera</taxon>
        <taxon>Dictyoptera</taxon>
        <taxon>Blattodea</taxon>
        <taxon>Blaberoidea</taxon>
        <taxon>Blaberidae</taxon>
        <taxon>Diplopterinae</taxon>
        <taxon>Diploptera</taxon>
    </lineage>
</organism>
<keyword evidence="3" id="KW-0862">Zinc</keyword>